<protein>
    <submittedName>
        <fullName evidence="1">Uncharacterized protein</fullName>
    </submittedName>
</protein>
<name>A0A1Y2G343_9FUNG</name>
<dbReference type="GeneID" id="33571193"/>
<keyword evidence="2" id="KW-1185">Reference proteome</keyword>
<reference evidence="1 2" key="1">
    <citation type="submission" date="2016-07" db="EMBL/GenBank/DDBJ databases">
        <title>Pervasive Adenine N6-methylation of Active Genes in Fungi.</title>
        <authorList>
            <consortium name="DOE Joint Genome Institute"/>
            <person name="Mondo S.J."/>
            <person name="Dannebaum R.O."/>
            <person name="Kuo R.C."/>
            <person name="Labutti K."/>
            <person name="Haridas S."/>
            <person name="Kuo A."/>
            <person name="Salamov A."/>
            <person name="Ahrendt S.R."/>
            <person name="Lipzen A."/>
            <person name="Sullivan W."/>
            <person name="Andreopoulos W.B."/>
            <person name="Clum A."/>
            <person name="Lindquist E."/>
            <person name="Daum C."/>
            <person name="Ramamoorthy G.K."/>
            <person name="Gryganskyi A."/>
            <person name="Culley D."/>
            <person name="Magnuson J.K."/>
            <person name="James T.Y."/>
            <person name="O'Malley M.A."/>
            <person name="Stajich J.E."/>
            <person name="Spatafora J.W."/>
            <person name="Visel A."/>
            <person name="Grigoriev I.V."/>
        </authorList>
    </citation>
    <scope>NUCLEOTIDE SEQUENCE [LARGE SCALE GENOMIC DNA]</scope>
    <source>
        <strain evidence="1 2">NRRL 3116</strain>
    </source>
</reference>
<dbReference type="Proteomes" id="UP000193648">
    <property type="component" value="Unassembled WGS sequence"/>
</dbReference>
<evidence type="ECO:0000313" key="1">
    <source>
        <dbReference type="EMBL" id="ORY91809.1"/>
    </source>
</evidence>
<comment type="caution">
    <text evidence="1">The sequence shown here is derived from an EMBL/GenBank/DDBJ whole genome shotgun (WGS) entry which is preliminary data.</text>
</comment>
<dbReference type="EMBL" id="MCFF01000100">
    <property type="protein sequence ID" value="ORY91809.1"/>
    <property type="molecule type" value="Genomic_DNA"/>
</dbReference>
<dbReference type="RefSeq" id="XP_021875121.1">
    <property type="nucleotide sequence ID" value="XM_022029350.1"/>
</dbReference>
<proteinExistence type="predicted"/>
<gene>
    <name evidence="1" type="ORF">BCR41DRAFT_403485</name>
</gene>
<evidence type="ECO:0000313" key="2">
    <source>
        <dbReference type="Proteomes" id="UP000193648"/>
    </source>
</evidence>
<sequence>MPCTCDKRDHLLARSNGWYTSLLYRCNSNFSYLLTPPLKTEWPFSSINTQHLEKTYECTKSKTFDTRDTPSHLNLSKALENKGRQYAMLFARSPGYQIGQYLSLPLALNEALQQQLRNKGMVRGTVSSQYRDILFALLLHRAIQKQRGSINNQQLQDYVLVLISAPY</sequence>
<dbReference type="InParanoid" id="A0A1Y2G343"/>
<dbReference type="AlphaFoldDB" id="A0A1Y2G343"/>
<organism evidence="1 2">
    <name type="scientific">Lobosporangium transversale</name>
    <dbReference type="NCBI Taxonomy" id="64571"/>
    <lineage>
        <taxon>Eukaryota</taxon>
        <taxon>Fungi</taxon>
        <taxon>Fungi incertae sedis</taxon>
        <taxon>Mucoromycota</taxon>
        <taxon>Mortierellomycotina</taxon>
        <taxon>Mortierellomycetes</taxon>
        <taxon>Mortierellales</taxon>
        <taxon>Mortierellaceae</taxon>
        <taxon>Lobosporangium</taxon>
    </lineage>
</organism>
<accession>A0A1Y2G343</accession>